<keyword evidence="4 7" id="KW-0812">Transmembrane</keyword>
<dbReference type="Gene3D" id="3.30.420.270">
    <property type="match status" value="1"/>
</dbReference>
<dbReference type="GO" id="GO:0022857">
    <property type="term" value="F:transmembrane transporter activity"/>
    <property type="evidence" value="ECO:0007669"/>
    <property type="project" value="InterPro"/>
</dbReference>
<evidence type="ECO:0000313" key="10">
    <source>
        <dbReference type="Proteomes" id="UP000306236"/>
    </source>
</evidence>
<dbReference type="Proteomes" id="UP000306236">
    <property type="component" value="Unassembled WGS sequence"/>
</dbReference>
<evidence type="ECO:0000256" key="1">
    <source>
        <dbReference type="ARBA" id="ARBA00004162"/>
    </source>
</evidence>
<evidence type="ECO:0000256" key="7">
    <source>
        <dbReference type="RuleBase" id="RU003879"/>
    </source>
</evidence>
<organism evidence="9 10">
    <name type="scientific">Lampropedia aestuarii</name>
    <dbReference type="NCBI Taxonomy" id="2562762"/>
    <lineage>
        <taxon>Bacteria</taxon>
        <taxon>Pseudomonadati</taxon>
        <taxon>Pseudomonadota</taxon>
        <taxon>Betaproteobacteria</taxon>
        <taxon>Burkholderiales</taxon>
        <taxon>Comamonadaceae</taxon>
        <taxon>Lampropedia</taxon>
    </lineage>
</organism>
<dbReference type="PANTHER" id="PTHR30558">
    <property type="entry name" value="EXBD MEMBRANE COMPONENT OF PMF-DRIVEN MACROMOLECULE IMPORT SYSTEM"/>
    <property type="match status" value="1"/>
</dbReference>
<keyword evidence="3" id="KW-1003">Cell membrane</keyword>
<dbReference type="InterPro" id="IPR003400">
    <property type="entry name" value="ExbD"/>
</dbReference>
<comment type="subcellular location">
    <subcellularLocation>
        <location evidence="1">Cell membrane</location>
        <topology evidence="1">Single-pass membrane protein</topology>
    </subcellularLocation>
    <subcellularLocation>
        <location evidence="7">Cell membrane</location>
        <topology evidence="7">Single-pass type II membrane protein</topology>
    </subcellularLocation>
</comment>
<dbReference type="Pfam" id="PF02472">
    <property type="entry name" value="ExbD"/>
    <property type="match status" value="1"/>
</dbReference>
<evidence type="ECO:0000256" key="2">
    <source>
        <dbReference type="ARBA" id="ARBA00005811"/>
    </source>
</evidence>
<dbReference type="OrthoDB" id="9798629at2"/>
<evidence type="ECO:0000256" key="6">
    <source>
        <dbReference type="ARBA" id="ARBA00023136"/>
    </source>
</evidence>
<name>A0A4S5BPV8_9BURK</name>
<dbReference type="RefSeq" id="WP_136406468.1">
    <property type="nucleotide sequence ID" value="NZ_JARXRQ010000018.1"/>
</dbReference>
<dbReference type="EMBL" id="SSWX01000011">
    <property type="protein sequence ID" value="THJ33193.1"/>
    <property type="molecule type" value="Genomic_DNA"/>
</dbReference>
<evidence type="ECO:0000313" key="9">
    <source>
        <dbReference type="EMBL" id="THJ33193.1"/>
    </source>
</evidence>
<proteinExistence type="inferred from homology"/>
<comment type="caution">
    <text evidence="9">The sequence shown here is derived from an EMBL/GenBank/DDBJ whole genome shotgun (WGS) entry which is preliminary data.</text>
</comment>
<evidence type="ECO:0000256" key="8">
    <source>
        <dbReference type="SAM" id="Phobius"/>
    </source>
</evidence>
<dbReference type="AlphaFoldDB" id="A0A4S5BPV8"/>
<comment type="similarity">
    <text evidence="2 7">Belongs to the ExbD/TolR family.</text>
</comment>
<evidence type="ECO:0000256" key="5">
    <source>
        <dbReference type="ARBA" id="ARBA00022989"/>
    </source>
</evidence>
<keyword evidence="7" id="KW-0653">Protein transport</keyword>
<keyword evidence="10" id="KW-1185">Reference proteome</keyword>
<keyword evidence="5 8" id="KW-1133">Transmembrane helix</keyword>
<gene>
    <name evidence="9" type="ORF">E8K88_09675</name>
</gene>
<keyword evidence="7" id="KW-0813">Transport</keyword>
<dbReference type="GO" id="GO:0015031">
    <property type="term" value="P:protein transport"/>
    <property type="evidence" value="ECO:0007669"/>
    <property type="project" value="UniProtKB-KW"/>
</dbReference>
<keyword evidence="6 8" id="KW-0472">Membrane</keyword>
<dbReference type="PANTHER" id="PTHR30558:SF7">
    <property type="entry name" value="TOL-PAL SYSTEM PROTEIN TOLR"/>
    <property type="match status" value="1"/>
</dbReference>
<reference evidence="9 10" key="1">
    <citation type="submission" date="2019-04" db="EMBL/GenBank/DDBJ databases">
        <title>Lampropedia sp YIM MLB12 draf genome.</title>
        <authorList>
            <person name="Wang Y.-X."/>
        </authorList>
    </citation>
    <scope>NUCLEOTIDE SEQUENCE [LARGE SCALE GENOMIC DNA]</scope>
    <source>
        <strain evidence="9 10">YIM MLB12</strain>
    </source>
</reference>
<sequence length="146" mass="16232">MASLTRRGRGRRTVNEINMVPFIDVMLVLLIIFMVTAPMITPGVINAPSVGKADQTPPETARVFVDPTGKIEWEVTGQSKQTATLEQVQQLAQDWQAQQLEQGKTQEQFAIVIVGDSKASYEYVMNALTALQEAQIKRVAFLLNQK</sequence>
<evidence type="ECO:0000256" key="4">
    <source>
        <dbReference type="ARBA" id="ARBA00022692"/>
    </source>
</evidence>
<feature type="transmembrane region" description="Helical" evidence="8">
    <location>
        <begin position="21"/>
        <end position="40"/>
    </location>
</feature>
<accession>A0A4S5BPV8</accession>
<protein>
    <submittedName>
        <fullName evidence="9">Protein TolR</fullName>
    </submittedName>
</protein>
<dbReference type="GO" id="GO:0005886">
    <property type="term" value="C:plasma membrane"/>
    <property type="evidence" value="ECO:0007669"/>
    <property type="project" value="UniProtKB-SubCell"/>
</dbReference>
<evidence type="ECO:0000256" key="3">
    <source>
        <dbReference type="ARBA" id="ARBA00022475"/>
    </source>
</evidence>